<feature type="region of interest" description="Disordered" evidence="1">
    <location>
        <begin position="1"/>
        <end position="27"/>
    </location>
</feature>
<proteinExistence type="predicted"/>
<feature type="compositionally biased region" description="Basic and acidic residues" evidence="1">
    <location>
        <begin position="13"/>
        <end position="22"/>
    </location>
</feature>
<feature type="compositionally biased region" description="Polar residues" evidence="1">
    <location>
        <begin position="49"/>
        <end position="58"/>
    </location>
</feature>
<dbReference type="AlphaFoldDB" id="A0A4U5N3G5"/>
<sequence length="68" mass="7341">MESSASWAPPRKGPREAGRNLDPHSPLDSSLRALLAAAVKVGNRNTTCGGSEQLNWPNSRWRLKTAAT</sequence>
<reference evidence="2 3" key="1">
    <citation type="journal article" date="2015" name="Genome Biol.">
        <title>Comparative genomics of Steinernema reveals deeply conserved gene regulatory networks.</title>
        <authorList>
            <person name="Dillman A.R."/>
            <person name="Macchietto M."/>
            <person name="Porter C.F."/>
            <person name="Rogers A."/>
            <person name="Williams B."/>
            <person name="Antoshechkin I."/>
            <person name="Lee M.M."/>
            <person name="Goodwin Z."/>
            <person name="Lu X."/>
            <person name="Lewis E.E."/>
            <person name="Goodrich-Blair H."/>
            <person name="Stock S.P."/>
            <person name="Adams B.J."/>
            <person name="Sternberg P.W."/>
            <person name="Mortazavi A."/>
        </authorList>
    </citation>
    <scope>NUCLEOTIDE SEQUENCE [LARGE SCALE GENOMIC DNA]</scope>
    <source>
        <strain evidence="2 3">ALL</strain>
    </source>
</reference>
<evidence type="ECO:0000313" key="2">
    <source>
        <dbReference type="EMBL" id="TKR76986.1"/>
    </source>
</evidence>
<feature type="region of interest" description="Disordered" evidence="1">
    <location>
        <begin position="49"/>
        <end position="68"/>
    </location>
</feature>
<dbReference type="EMBL" id="AZBU02000005">
    <property type="protein sequence ID" value="TKR76986.1"/>
    <property type="molecule type" value="Genomic_DNA"/>
</dbReference>
<keyword evidence="3" id="KW-1185">Reference proteome</keyword>
<gene>
    <name evidence="2" type="ORF">L596_018040</name>
</gene>
<organism evidence="2 3">
    <name type="scientific">Steinernema carpocapsae</name>
    <name type="common">Entomopathogenic nematode</name>
    <dbReference type="NCBI Taxonomy" id="34508"/>
    <lineage>
        <taxon>Eukaryota</taxon>
        <taxon>Metazoa</taxon>
        <taxon>Ecdysozoa</taxon>
        <taxon>Nematoda</taxon>
        <taxon>Chromadorea</taxon>
        <taxon>Rhabditida</taxon>
        <taxon>Tylenchina</taxon>
        <taxon>Panagrolaimomorpha</taxon>
        <taxon>Strongyloidoidea</taxon>
        <taxon>Steinernematidae</taxon>
        <taxon>Steinernema</taxon>
    </lineage>
</organism>
<evidence type="ECO:0000313" key="3">
    <source>
        <dbReference type="Proteomes" id="UP000298663"/>
    </source>
</evidence>
<name>A0A4U5N3G5_STECR</name>
<accession>A0A4U5N3G5</accession>
<comment type="caution">
    <text evidence="2">The sequence shown here is derived from an EMBL/GenBank/DDBJ whole genome shotgun (WGS) entry which is preliminary data.</text>
</comment>
<dbReference type="Proteomes" id="UP000298663">
    <property type="component" value="Unassembled WGS sequence"/>
</dbReference>
<protein>
    <submittedName>
        <fullName evidence="2">Uncharacterized protein</fullName>
    </submittedName>
</protein>
<reference evidence="2 3" key="2">
    <citation type="journal article" date="2019" name="G3 (Bethesda)">
        <title>Hybrid Assembly of the Genome of the Entomopathogenic Nematode Steinernema carpocapsae Identifies the X-Chromosome.</title>
        <authorList>
            <person name="Serra L."/>
            <person name="Macchietto M."/>
            <person name="Macias-Munoz A."/>
            <person name="McGill C.J."/>
            <person name="Rodriguez I.M."/>
            <person name="Rodriguez B."/>
            <person name="Murad R."/>
            <person name="Mortazavi A."/>
        </authorList>
    </citation>
    <scope>NUCLEOTIDE SEQUENCE [LARGE SCALE GENOMIC DNA]</scope>
    <source>
        <strain evidence="2 3">ALL</strain>
    </source>
</reference>
<evidence type="ECO:0000256" key="1">
    <source>
        <dbReference type="SAM" id="MobiDB-lite"/>
    </source>
</evidence>